<dbReference type="EMBL" id="AMZH03023609">
    <property type="protein sequence ID" value="RRT36445.1"/>
    <property type="molecule type" value="Genomic_DNA"/>
</dbReference>
<name>A0A426XAD8_ENSVE</name>
<accession>A0A426XAD8</accession>
<organism evidence="1 2">
    <name type="scientific">Ensete ventricosum</name>
    <name type="common">Abyssinian banana</name>
    <name type="synonym">Musa ensete</name>
    <dbReference type="NCBI Taxonomy" id="4639"/>
    <lineage>
        <taxon>Eukaryota</taxon>
        <taxon>Viridiplantae</taxon>
        <taxon>Streptophyta</taxon>
        <taxon>Embryophyta</taxon>
        <taxon>Tracheophyta</taxon>
        <taxon>Spermatophyta</taxon>
        <taxon>Magnoliopsida</taxon>
        <taxon>Liliopsida</taxon>
        <taxon>Zingiberales</taxon>
        <taxon>Musaceae</taxon>
        <taxon>Ensete</taxon>
    </lineage>
</organism>
<reference evidence="1 2" key="1">
    <citation type="journal article" date="2014" name="Agronomy (Basel)">
        <title>A Draft Genome Sequence for Ensete ventricosum, the Drought-Tolerant Tree Against Hunger.</title>
        <authorList>
            <person name="Harrison J."/>
            <person name="Moore K.A."/>
            <person name="Paszkiewicz K."/>
            <person name="Jones T."/>
            <person name="Grant M."/>
            <person name="Ambacheew D."/>
            <person name="Muzemil S."/>
            <person name="Studholme D.J."/>
        </authorList>
    </citation>
    <scope>NUCLEOTIDE SEQUENCE [LARGE SCALE GENOMIC DNA]</scope>
</reference>
<sequence length="85" mass="9709">MEQRPNHAWPLEVDFSAAIVILYSKQKALPDLPIAHWSPKLSRNCATFCRKIAELINVYPPLLERIKGARQAVMGKQRTGKVCMY</sequence>
<protein>
    <submittedName>
        <fullName evidence="1">Uncharacterized protein</fullName>
    </submittedName>
</protein>
<comment type="caution">
    <text evidence="1">The sequence shown here is derived from an EMBL/GenBank/DDBJ whole genome shotgun (WGS) entry which is preliminary data.</text>
</comment>
<evidence type="ECO:0000313" key="1">
    <source>
        <dbReference type="EMBL" id="RRT36445.1"/>
    </source>
</evidence>
<gene>
    <name evidence="1" type="ORF">B296_00048179</name>
</gene>
<proteinExistence type="predicted"/>
<dbReference type="AlphaFoldDB" id="A0A426XAD8"/>
<evidence type="ECO:0000313" key="2">
    <source>
        <dbReference type="Proteomes" id="UP000287651"/>
    </source>
</evidence>
<dbReference type="Proteomes" id="UP000287651">
    <property type="component" value="Unassembled WGS sequence"/>
</dbReference>